<dbReference type="VEuPathDB" id="VectorBase:AMAM021357"/>
<proteinExistence type="predicted"/>
<name>A0A182T7S7_9DIPT</name>
<dbReference type="Pfam" id="PF03103">
    <property type="entry name" value="DUF243"/>
    <property type="match status" value="1"/>
</dbReference>
<dbReference type="GO" id="GO:0008010">
    <property type="term" value="F:structural constituent of chitin-based larval cuticle"/>
    <property type="evidence" value="ECO:0007669"/>
    <property type="project" value="TreeGrafter"/>
</dbReference>
<dbReference type="Proteomes" id="UP000075901">
    <property type="component" value="Unassembled WGS sequence"/>
</dbReference>
<dbReference type="PANTHER" id="PTHR31927:SF2">
    <property type="entry name" value="FI07246P-RELATED"/>
    <property type="match status" value="1"/>
</dbReference>
<reference evidence="2" key="2">
    <citation type="submission" date="2020-05" db="UniProtKB">
        <authorList>
            <consortium name="EnsemblMetazoa"/>
        </authorList>
    </citation>
    <scope>IDENTIFICATION</scope>
    <source>
        <strain evidence="2">maculatus3</strain>
    </source>
</reference>
<dbReference type="InterPro" id="IPR004145">
    <property type="entry name" value="DUF243"/>
</dbReference>
<organism evidence="2 3">
    <name type="scientific">Anopheles maculatus</name>
    <dbReference type="NCBI Taxonomy" id="74869"/>
    <lineage>
        <taxon>Eukaryota</taxon>
        <taxon>Metazoa</taxon>
        <taxon>Ecdysozoa</taxon>
        <taxon>Arthropoda</taxon>
        <taxon>Hexapoda</taxon>
        <taxon>Insecta</taxon>
        <taxon>Pterygota</taxon>
        <taxon>Neoptera</taxon>
        <taxon>Endopterygota</taxon>
        <taxon>Diptera</taxon>
        <taxon>Nematocera</taxon>
        <taxon>Culicoidea</taxon>
        <taxon>Culicidae</taxon>
        <taxon>Anophelinae</taxon>
        <taxon>Anopheles</taxon>
        <taxon>Anopheles maculatus group</taxon>
    </lineage>
</organism>
<evidence type="ECO:0000313" key="3">
    <source>
        <dbReference type="Proteomes" id="UP000075901"/>
    </source>
</evidence>
<dbReference type="GO" id="GO:0040003">
    <property type="term" value="P:chitin-based cuticle development"/>
    <property type="evidence" value="ECO:0007669"/>
    <property type="project" value="TreeGrafter"/>
</dbReference>
<dbReference type="PANTHER" id="PTHR31927">
    <property type="entry name" value="FI07246P-RELATED-RELATED"/>
    <property type="match status" value="1"/>
</dbReference>
<dbReference type="SMART" id="SM00690">
    <property type="entry name" value="DM5"/>
    <property type="match status" value="1"/>
</dbReference>
<dbReference type="AlphaFoldDB" id="A0A182T7S7"/>
<protein>
    <submittedName>
        <fullName evidence="2">DM5 domain-containing protein</fullName>
    </submittedName>
</protein>
<evidence type="ECO:0000259" key="1">
    <source>
        <dbReference type="SMART" id="SM00690"/>
    </source>
</evidence>
<evidence type="ECO:0000313" key="2">
    <source>
        <dbReference type="EnsemblMetazoa" id="AMAM021357-PA"/>
    </source>
</evidence>
<feature type="domain" description="DUF243" evidence="1">
    <location>
        <begin position="113"/>
        <end position="211"/>
    </location>
</feature>
<dbReference type="GO" id="GO:0062129">
    <property type="term" value="C:chitin-based extracellular matrix"/>
    <property type="evidence" value="ECO:0007669"/>
    <property type="project" value="TreeGrafter"/>
</dbReference>
<dbReference type="EnsemblMetazoa" id="AMAM021357-RA">
    <property type="protein sequence ID" value="AMAM021357-PA"/>
    <property type="gene ID" value="AMAM021357"/>
</dbReference>
<reference evidence="3" key="1">
    <citation type="submission" date="2013-09" db="EMBL/GenBank/DDBJ databases">
        <title>The Genome Sequence of Anopheles maculatus species B.</title>
        <authorList>
            <consortium name="The Broad Institute Genomics Platform"/>
            <person name="Neafsey D.E."/>
            <person name="Besansky N."/>
            <person name="Howell P."/>
            <person name="Walton C."/>
            <person name="Young S.K."/>
            <person name="Zeng Q."/>
            <person name="Gargeya S."/>
            <person name="Fitzgerald M."/>
            <person name="Haas B."/>
            <person name="Abouelleil A."/>
            <person name="Allen A.W."/>
            <person name="Alvarado L."/>
            <person name="Arachchi H.M."/>
            <person name="Berlin A.M."/>
            <person name="Chapman S.B."/>
            <person name="Gainer-Dewar J."/>
            <person name="Goldberg J."/>
            <person name="Griggs A."/>
            <person name="Gujja S."/>
            <person name="Hansen M."/>
            <person name="Howarth C."/>
            <person name="Imamovic A."/>
            <person name="Ireland A."/>
            <person name="Larimer J."/>
            <person name="McCowan C."/>
            <person name="Murphy C."/>
            <person name="Pearson M."/>
            <person name="Poon T.W."/>
            <person name="Priest M."/>
            <person name="Roberts A."/>
            <person name="Saif S."/>
            <person name="Shea T."/>
            <person name="Sisk P."/>
            <person name="Sykes S."/>
            <person name="Wortman J."/>
            <person name="Nusbaum C."/>
            <person name="Birren B."/>
        </authorList>
    </citation>
    <scope>NUCLEOTIDE SEQUENCE [LARGE SCALE GENOMIC DNA]</scope>
    <source>
        <strain evidence="3">maculatus3</strain>
    </source>
</reference>
<keyword evidence="3" id="KW-1185">Reference proteome</keyword>
<accession>A0A182T7S7</accession>
<sequence>MTDICWKEISGRIIAACVGIASALPQGFASSRAGAYSTSGQDVSIVSSPIVYEDTVGGDASVTGLQDTSRGLTDGGGNYQVQTDARSNAFSGIGPGGAVSSAEAKTIVRYAAPITLKNFYYHMAPEDPTTNANTNTITITPRKHYKVIFIKAPSASANAGSKAQAASRTEEKTIVYVLVNNQAKANVASDAEANSYIAGKPEVFFVKYQGKDAQAIATSNSNSKAGGNYAVSNADATATSYTGAAGNPYAGNYANAGATASTGYNGDLGRSAGNVGAAANAAANAGSNIDFNDVRFGNGANYNGGVAGANTAAGGSNFF</sequence>